<proteinExistence type="predicted"/>
<accession>A0AA38LMU0</accession>
<evidence type="ECO:0000313" key="1">
    <source>
        <dbReference type="EMBL" id="KAH9330963.1"/>
    </source>
</evidence>
<name>A0AA38LMU0_TAXCH</name>
<dbReference type="Proteomes" id="UP000824469">
    <property type="component" value="Unassembled WGS sequence"/>
</dbReference>
<feature type="non-terminal residue" evidence="1">
    <location>
        <position position="52"/>
    </location>
</feature>
<keyword evidence="2" id="KW-1185">Reference proteome</keyword>
<comment type="caution">
    <text evidence="1">The sequence shown here is derived from an EMBL/GenBank/DDBJ whole genome shotgun (WGS) entry which is preliminary data.</text>
</comment>
<evidence type="ECO:0000313" key="2">
    <source>
        <dbReference type="Proteomes" id="UP000824469"/>
    </source>
</evidence>
<organism evidence="1 2">
    <name type="scientific">Taxus chinensis</name>
    <name type="common">Chinese yew</name>
    <name type="synonym">Taxus wallichiana var. chinensis</name>
    <dbReference type="NCBI Taxonomy" id="29808"/>
    <lineage>
        <taxon>Eukaryota</taxon>
        <taxon>Viridiplantae</taxon>
        <taxon>Streptophyta</taxon>
        <taxon>Embryophyta</taxon>
        <taxon>Tracheophyta</taxon>
        <taxon>Spermatophyta</taxon>
        <taxon>Pinopsida</taxon>
        <taxon>Pinidae</taxon>
        <taxon>Conifers II</taxon>
        <taxon>Cupressales</taxon>
        <taxon>Taxaceae</taxon>
        <taxon>Taxus</taxon>
    </lineage>
</organism>
<dbReference type="EMBL" id="JAHRHJ020000001">
    <property type="protein sequence ID" value="KAH9330963.1"/>
    <property type="molecule type" value="Genomic_DNA"/>
</dbReference>
<gene>
    <name evidence="1" type="ORF">KI387_003071</name>
</gene>
<dbReference type="AlphaFoldDB" id="A0AA38LMU0"/>
<sequence length="52" mass="5834">MLDVGDELAGKASYMGYVESLVCNNIQQLKMDMADEVINAGCFDQRMTQEEQ</sequence>
<reference evidence="1 2" key="1">
    <citation type="journal article" date="2021" name="Nat. Plants">
        <title>The Taxus genome provides insights into paclitaxel biosynthesis.</title>
        <authorList>
            <person name="Xiong X."/>
            <person name="Gou J."/>
            <person name="Liao Q."/>
            <person name="Li Y."/>
            <person name="Zhou Q."/>
            <person name="Bi G."/>
            <person name="Li C."/>
            <person name="Du R."/>
            <person name="Wang X."/>
            <person name="Sun T."/>
            <person name="Guo L."/>
            <person name="Liang H."/>
            <person name="Lu P."/>
            <person name="Wu Y."/>
            <person name="Zhang Z."/>
            <person name="Ro D.K."/>
            <person name="Shang Y."/>
            <person name="Huang S."/>
            <person name="Yan J."/>
        </authorList>
    </citation>
    <scope>NUCLEOTIDE SEQUENCE [LARGE SCALE GENOMIC DNA]</scope>
    <source>
        <strain evidence="1">Ta-2019</strain>
    </source>
</reference>
<protein>
    <submittedName>
        <fullName evidence="1">Uncharacterized protein</fullName>
    </submittedName>
</protein>